<evidence type="ECO:0008006" key="5">
    <source>
        <dbReference type="Google" id="ProtNLM"/>
    </source>
</evidence>
<evidence type="ECO:0000313" key="4">
    <source>
        <dbReference type="Proteomes" id="UP000254031"/>
    </source>
</evidence>
<protein>
    <recommendedName>
        <fullName evidence="5">Phage-related membrane protein</fullName>
    </recommendedName>
</protein>
<feature type="transmembrane region" description="Helical" evidence="1">
    <location>
        <begin position="39"/>
        <end position="65"/>
    </location>
</feature>
<evidence type="ECO:0000256" key="1">
    <source>
        <dbReference type="SAM" id="Phobius"/>
    </source>
</evidence>
<keyword evidence="1" id="KW-1133">Transmembrane helix</keyword>
<dbReference type="RefSeq" id="WP_020824068.1">
    <property type="nucleotide sequence ID" value="NZ_CP017500.1"/>
</dbReference>
<dbReference type="EMBL" id="UGPL01000006">
    <property type="protein sequence ID" value="STY65106.1"/>
    <property type="molecule type" value="Genomic_DNA"/>
</dbReference>
<dbReference type="AlphaFoldDB" id="A0A378NBE4"/>
<feature type="chain" id="PRO_5016606231" description="Phage-related membrane protein" evidence="2">
    <location>
        <begin position="24"/>
        <end position="71"/>
    </location>
</feature>
<feature type="signal peptide" evidence="2">
    <location>
        <begin position="1"/>
        <end position="23"/>
    </location>
</feature>
<sequence length="71" mass="6919">MFNLKKLAVTGAVVVASSSVAYAAGPDFSAMTTGVDFSTASTAIIAVGVAAAGMSVAIAGVRAVLRMIRGA</sequence>
<dbReference type="Proteomes" id="UP000254031">
    <property type="component" value="Unassembled WGS sequence"/>
</dbReference>
<evidence type="ECO:0000256" key="2">
    <source>
        <dbReference type="SAM" id="SignalP"/>
    </source>
</evidence>
<gene>
    <name evidence="3" type="ORF">NCTC9380_00362</name>
</gene>
<proteinExistence type="predicted"/>
<keyword evidence="1" id="KW-0472">Membrane</keyword>
<keyword evidence="1" id="KW-0812">Transmembrane</keyword>
<keyword evidence="2" id="KW-0732">Signal</keyword>
<evidence type="ECO:0000313" key="3">
    <source>
        <dbReference type="EMBL" id="STY65106.1"/>
    </source>
</evidence>
<accession>A0A378NBE4</accession>
<name>A0A378NBE4_MANHA</name>
<organism evidence="3 4">
    <name type="scientific">Mannheimia haemolytica</name>
    <name type="common">Pasteurella haemolytica</name>
    <dbReference type="NCBI Taxonomy" id="75985"/>
    <lineage>
        <taxon>Bacteria</taxon>
        <taxon>Pseudomonadati</taxon>
        <taxon>Pseudomonadota</taxon>
        <taxon>Gammaproteobacteria</taxon>
        <taxon>Pasteurellales</taxon>
        <taxon>Pasteurellaceae</taxon>
        <taxon>Mannheimia</taxon>
    </lineage>
</organism>
<reference evidence="3 4" key="1">
    <citation type="submission" date="2018-06" db="EMBL/GenBank/DDBJ databases">
        <authorList>
            <consortium name="Pathogen Informatics"/>
            <person name="Doyle S."/>
        </authorList>
    </citation>
    <scope>NUCLEOTIDE SEQUENCE [LARGE SCALE GENOMIC DNA]</scope>
    <source>
        <strain evidence="3 4">NCTC9380</strain>
    </source>
</reference>